<evidence type="ECO:0000256" key="7">
    <source>
        <dbReference type="ARBA" id="ARBA00023033"/>
    </source>
</evidence>
<dbReference type="PANTHER" id="PTHR24300">
    <property type="entry name" value="CYTOCHROME P450 508A4-RELATED"/>
    <property type="match status" value="1"/>
</dbReference>
<dbReference type="PRINTS" id="PR00463">
    <property type="entry name" value="EP450I"/>
</dbReference>
<evidence type="ECO:0000313" key="11">
    <source>
        <dbReference type="EMBL" id="CEK93797.1"/>
    </source>
</evidence>
<protein>
    <recommendedName>
        <fullName evidence="14">Cytochrome P450</fullName>
    </recommendedName>
</protein>
<keyword evidence="6 9" id="KW-0408">Iron</keyword>
<dbReference type="Pfam" id="PF00067">
    <property type="entry name" value="p450"/>
    <property type="match status" value="1"/>
</dbReference>
<comment type="subcellular location">
    <subcellularLocation>
        <location evidence="2">Membrane</location>
    </subcellularLocation>
</comment>
<keyword evidence="7 10" id="KW-0503">Monooxygenase</keyword>
<evidence type="ECO:0000256" key="1">
    <source>
        <dbReference type="ARBA" id="ARBA00001971"/>
    </source>
</evidence>
<sequence>MELTLLITAVICLVIFLYMRSGNSNFPPSAKWPLPIVGHLLYMSENPRILFKKWRKQCGDIFSLRVGGTLVVVLNGFDGIKEALVKKADVFTDRPPYFMDQATGLAGKGIGFASGSLWKEQRSVALSILRKFGMGKNILAEKIQEEVSAYVSYLADLKGKPTDIRYITNVSTSNVICSIIIGNRFEYDDKEFQSMMVHLNSTASDQQWIDIINFLPWLQYLPGDLFNAKKIINNVKTYFGMLKRFVREKKANAVDSIDPENFIEAYLSNKNKKVDGVVSTNMNDDNLSKIIIDLFAAGTETTSNTIYWCVLYMLNYPEIQDKVYREIKDIIGTDRIPNIQDRSKLPYFNAVILETQRLASIVPLAVPHICSEEVTLKNYTIPKGTYIVPNIDSVLHDKAIWGEDVMSFKPNRFLDASGKVQDREELIPFGIGRRVCLGEALANVELFLFLSNMFQRFQFLPKDKTPPVCNKARLGLVSSPILYEVRLVDRK</sequence>
<dbReference type="EMBL" id="HACG01046934">
    <property type="protein sequence ID" value="CEK93799.1"/>
    <property type="molecule type" value="Transcribed_RNA"/>
</dbReference>
<dbReference type="GO" id="GO:0005737">
    <property type="term" value="C:cytoplasm"/>
    <property type="evidence" value="ECO:0007669"/>
    <property type="project" value="TreeGrafter"/>
</dbReference>
<dbReference type="GO" id="GO:0006082">
    <property type="term" value="P:organic acid metabolic process"/>
    <property type="evidence" value="ECO:0007669"/>
    <property type="project" value="TreeGrafter"/>
</dbReference>
<dbReference type="GO" id="GO:0016020">
    <property type="term" value="C:membrane"/>
    <property type="evidence" value="ECO:0007669"/>
    <property type="project" value="UniProtKB-SubCell"/>
</dbReference>
<dbReference type="PRINTS" id="PR01686">
    <property type="entry name" value="EP450ICYP2D"/>
</dbReference>
<dbReference type="GO" id="GO:0005506">
    <property type="term" value="F:iron ion binding"/>
    <property type="evidence" value="ECO:0007669"/>
    <property type="project" value="InterPro"/>
</dbReference>
<dbReference type="SUPFAM" id="SSF48264">
    <property type="entry name" value="Cytochrome P450"/>
    <property type="match status" value="1"/>
</dbReference>
<dbReference type="AlphaFoldDB" id="A0A0B7BKD1"/>
<dbReference type="InterPro" id="IPR017972">
    <property type="entry name" value="Cyt_P450_CS"/>
</dbReference>
<reference evidence="12" key="1">
    <citation type="submission" date="2014-12" db="EMBL/GenBank/DDBJ databases">
        <title>Insight into the proteome of Arion vulgaris.</title>
        <authorList>
            <person name="Aradska J."/>
            <person name="Bulat T."/>
            <person name="Smidak R."/>
            <person name="Sarate P."/>
            <person name="Gangsoo J."/>
            <person name="Sialana F."/>
            <person name="Bilban M."/>
            <person name="Lubec G."/>
        </authorList>
    </citation>
    <scope>NUCLEOTIDE SEQUENCE</scope>
    <source>
        <tissue evidence="12">Skin</tissue>
    </source>
</reference>
<feature type="binding site" description="axial binding residue" evidence="9">
    <location>
        <position position="436"/>
    </location>
    <ligand>
        <name>heme</name>
        <dbReference type="ChEBI" id="CHEBI:30413"/>
    </ligand>
    <ligandPart>
        <name>Fe</name>
        <dbReference type="ChEBI" id="CHEBI:18248"/>
    </ligandPart>
</feature>
<keyword evidence="9 10" id="KW-0349">Heme</keyword>
<dbReference type="InterPro" id="IPR008069">
    <property type="entry name" value="Cyt_P450_E_grp-I_CYP2D-like"/>
</dbReference>
<dbReference type="EMBL" id="HACG01046932">
    <property type="protein sequence ID" value="CEK93797.1"/>
    <property type="molecule type" value="Transcribed_RNA"/>
</dbReference>
<organism evidence="12">
    <name type="scientific">Arion vulgaris</name>
    <dbReference type="NCBI Taxonomy" id="1028688"/>
    <lineage>
        <taxon>Eukaryota</taxon>
        <taxon>Metazoa</taxon>
        <taxon>Spiralia</taxon>
        <taxon>Lophotrochozoa</taxon>
        <taxon>Mollusca</taxon>
        <taxon>Gastropoda</taxon>
        <taxon>Heterobranchia</taxon>
        <taxon>Euthyneura</taxon>
        <taxon>Panpulmonata</taxon>
        <taxon>Eupulmonata</taxon>
        <taxon>Stylommatophora</taxon>
        <taxon>Helicina</taxon>
        <taxon>Arionoidea</taxon>
        <taxon>Arionidae</taxon>
        <taxon>Arion</taxon>
    </lineage>
</organism>
<evidence type="ECO:0000256" key="9">
    <source>
        <dbReference type="PIRSR" id="PIRSR602401-1"/>
    </source>
</evidence>
<evidence type="ECO:0000256" key="6">
    <source>
        <dbReference type="ARBA" id="ARBA00023004"/>
    </source>
</evidence>
<dbReference type="GO" id="GO:0016712">
    <property type="term" value="F:oxidoreductase activity, acting on paired donors, with incorporation or reduction of molecular oxygen, reduced flavin or flavoprotein as one donor, and incorporation of one atom of oxygen"/>
    <property type="evidence" value="ECO:0007669"/>
    <property type="project" value="InterPro"/>
</dbReference>
<evidence type="ECO:0000256" key="5">
    <source>
        <dbReference type="ARBA" id="ARBA00023002"/>
    </source>
</evidence>
<dbReference type="InterPro" id="IPR036396">
    <property type="entry name" value="Cyt_P450_sf"/>
</dbReference>
<proteinExistence type="inferred from homology"/>
<keyword evidence="4 9" id="KW-0479">Metal-binding</keyword>
<evidence type="ECO:0000256" key="8">
    <source>
        <dbReference type="ARBA" id="ARBA00023136"/>
    </source>
</evidence>
<evidence type="ECO:0000256" key="3">
    <source>
        <dbReference type="ARBA" id="ARBA00010617"/>
    </source>
</evidence>
<dbReference type="InterPro" id="IPR001128">
    <property type="entry name" value="Cyt_P450"/>
</dbReference>
<dbReference type="PROSITE" id="PS00086">
    <property type="entry name" value="CYTOCHROME_P450"/>
    <property type="match status" value="1"/>
</dbReference>
<dbReference type="Gene3D" id="1.10.630.10">
    <property type="entry name" value="Cytochrome P450"/>
    <property type="match status" value="1"/>
</dbReference>
<comment type="cofactor">
    <cofactor evidence="1 9">
        <name>heme</name>
        <dbReference type="ChEBI" id="CHEBI:30413"/>
    </cofactor>
</comment>
<evidence type="ECO:0000256" key="2">
    <source>
        <dbReference type="ARBA" id="ARBA00004370"/>
    </source>
</evidence>
<dbReference type="InterPro" id="IPR050182">
    <property type="entry name" value="Cytochrome_P450_fam2"/>
</dbReference>
<dbReference type="GO" id="GO:0008395">
    <property type="term" value="F:steroid hydroxylase activity"/>
    <property type="evidence" value="ECO:0007669"/>
    <property type="project" value="TreeGrafter"/>
</dbReference>
<evidence type="ECO:0008006" key="14">
    <source>
        <dbReference type="Google" id="ProtNLM"/>
    </source>
</evidence>
<keyword evidence="5 10" id="KW-0560">Oxidoreductase</keyword>
<evidence type="ECO:0000256" key="4">
    <source>
        <dbReference type="ARBA" id="ARBA00022723"/>
    </source>
</evidence>
<evidence type="ECO:0000256" key="10">
    <source>
        <dbReference type="RuleBase" id="RU000461"/>
    </source>
</evidence>
<dbReference type="InterPro" id="IPR002401">
    <property type="entry name" value="Cyt_P450_E_grp-I"/>
</dbReference>
<dbReference type="FunFam" id="1.10.630.10:FF:000036">
    <property type="entry name" value="CYtochrome P450 family"/>
    <property type="match status" value="1"/>
</dbReference>
<keyword evidence="8" id="KW-0472">Membrane</keyword>
<dbReference type="GO" id="GO:0020037">
    <property type="term" value="F:heme binding"/>
    <property type="evidence" value="ECO:0007669"/>
    <property type="project" value="InterPro"/>
</dbReference>
<accession>A0A0B7BKD1</accession>
<gene>
    <name evidence="12" type="primary">ORF197323</name>
    <name evidence="11" type="synonym">ORF197316</name>
    <name evidence="13" type="synonym">ORF197338</name>
</gene>
<dbReference type="EMBL" id="HACG01046938">
    <property type="protein sequence ID" value="CEK93803.1"/>
    <property type="molecule type" value="Transcribed_RNA"/>
</dbReference>
<dbReference type="PRINTS" id="PR00385">
    <property type="entry name" value="P450"/>
</dbReference>
<dbReference type="GO" id="GO:0006805">
    <property type="term" value="P:xenobiotic metabolic process"/>
    <property type="evidence" value="ECO:0007669"/>
    <property type="project" value="TreeGrafter"/>
</dbReference>
<evidence type="ECO:0000313" key="12">
    <source>
        <dbReference type="EMBL" id="CEK93799.1"/>
    </source>
</evidence>
<comment type="similarity">
    <text evidence="3 10">Belongs to the cytochrome P450 family.</text>
</comment>
<dbReference type="PANTHER" id="PTHR24300:SF403">
    <property type="entry name" value="CYTOCHROME P450 306A1"/>
    <property type="match status" value="1"/>
</dbReference>
<name>A0A0B7BKD1_9EUPU</name>
<evidence type="ECO:0000313" key="13">
    <source>
        <dbReference type="EMBL" id="CEK93803.1"/>
    </source>
</evidence>